<evidence type="ECO:0000313" key="3">
    <source>
        <dbReference type="EMBL" id="BCS97554.1"/>
    </source>
</evidence>
<reference evidence="3 4" key="1">
    <citation type="submission" date="2021-02" db="EMBL/GenBank/DDBJ databases">
        <title>Complete genome of Desulfoluna sp. strain ASN36.</title>
        <authorList>
            <person name="Takahashi A."/>
            <person name="Kojima H."/>
            <person name="Fukui M."/>
        </authorList>
    </citation>
    <scope>NUCLEOTIDE SEQUENCE [LARGE SCALE GENOMIC DNA]</scope>
    <source>
        <strain evidence="3 4">ASN36</strain>
    </source>
</reference>
<evidence type="ECO:0000259" key="2">
    <source>
        <dbReference type="PROSITE" id="PS51186"/>
    </source>
</evidence>
<evidence type="ECO:0000256" key="1">
    <source>
        <dbReference type="ARBA" id="ARBA00022679"/>
    </source>
</evidence>
<evidence type="ECO:0000313" key="4">
    <source>
        <dbReference type="Proteomes" id="UP001320148"/>
    </source>
</evidence>
<dbReference type="EMBL" id="AP024488">
    <property type="protein sequence ID" value="BCS97554.1"/>
    <property type="molecule type" value="Genomic_DNA"/>
</dbReference>
<dbReference type="Pfam" id="PF00583">
    <property type="entry name" value="Acetyltransf_1"/>
    <property type="match status" value="1"/>
</dbReference>
<dbReference type="Gene3D" id="3.40.630.30">
    <property type="match status" value="1"/>
</dbReference>
<dbReference type="SUPFAM" id="SSF55729">
    <property type="entry name" value="Acyl-CoA N-acyltransferases (Nat)"/>
    <property type="match status" value="1"/>
</dbReference>
<dbReference type="PANTHER" id="PTHR13947">
    <property type="entry name" value="GNAT FAMILY N-ACETYLTRANSFERASE"/>
    <property type="match status" value="1"/>
</dbReference>
<protein>
    <submittedName>
        <fullName evidence="3">N-acetyltransferase</fullName>
    </submittedName>
</protein>
<keyword evidence="1" id="KW-0808">Transferase</keyword>
<sequence>MTYHIEDIRPEHDEAICRIIRKIGAEYGAVGDGFGPSDVEVSAMSRHYGWETRSLYLVATVEGKVVGGCGIAAFNGSDEVCELRKLFLLPECRGLGVGQALTRKCLEFAASHGYKYCYLDTLSNMASAIALYEKMGFTHLDKPLDGTIHGGCDVWMLKEL</sequence>
<keyword evidence="4" id="KW-1185">Reference proteome</keyword>
<dbReference type="RefSeq" id="WP_236888967.1">
    <property type="nucleotide sequence ID" value="NZ_AP024488.1"/>
</dbReference>
<dbReference type="Proteomes" id="UP001320148">
    <property type="component" value="Chromosome"/>
</dbReference>
<dbReference type="PANTHER" id="PTHR13947:SF37">
    <property type="entry name" value="LD18367P"/>
    <property type="match status" value="1"/>
</dbReference>
<dbReference type="CDD" id="cd04301">
    <property type="entry name" value="NAT_SF"/>
    <property type="match status" value="1"/>
</dbReference>
<gene>
    <name evidence="3" type="ORF">DSLASN_31860</name>
</gene>
<dbReference type="InterPro" id="IPR050769">
    <property type="entry name" value="NAT_camello-type"/>
</dbReference>
<name>A0ABN6F9U5_9BACT</name>
<dbReference type="InterPro" id="IPR000182">
    <property type="entry name" value="GNAT_dom"/>
</dbReference>
<organism evidence="3 4">
    <name type="scientific">Desulfoluna limicola</name>
    <dbReference type="NCBI Taxonomy" id="2810562"/>
    <lineage>
        <taxon>Bacteria</taxon>
        <taxon>Pseudomonadati</taxon>
        <taxon>Thermodesulfobacteriota</taxon>
        <taxon>Desulfobacteria</taxon>
        <taxon>Desulfobacterales</taxon>
        <taxon>Desulfolunaceae</taxon>
        <taxon>Desulfoluna</taxon>
    </lineage>
</organism>
<feature type="domain" description="N-acetyltransferase" evidence="2">
    <location>
        <begin position="3"/>
        <end position="160"/>
    </location>
</feature>
<dbReference type="InterPro" id="IPR016181">
    <property type="entry name" value="Acyl_CoA_acyltransferase"/>
</dbReference>
<proteinExistence type="predicted"/>
<dbReference type="PROSITE" id="PS51186">
    <property type="entry name" value="GNAT"/>
    <property type="match status" value="1"/>
</dbReference>
<accession>A0ABN6F9U5</accession>